<accession>A0A7X2TQL6</accession>
<evidence type="ECO:0000256" key="1">
    <source>
        <dbReference type="ARBA" id="ARBA00023002"/>
    </source>
</evidence>
<sequence length="427" mass="45418">MDYIQRSYELLRNWKKDSYIVGVGCLDKVGEVAARYGKNALVVSNTTYMKSVADEVVAALEKNGVALAGGKIANDAKPNAPREDVYRLTTYVLQYKPDCIVAIGGGSTIDACKAASMLAVLGGDITPEIDAYFGTGKVTEYLAKTGKKLVPVVAVETSASSGAHLTKYSNITDPVVGQKKLIVDPAIVPEVSVFDYKVTCSMPLSVTIDGALDAIAHTFEVFCGAKPEVYDLAKELAECAIGLVTTYAKDLIKDPKDIKAREAIGLATDLGGYAIMIGGTSGAHLTSFSLVDIVAHGTACGIMNPYYAVFYSKAIQKQLKVVGKIFKDHGYSNADIDSLEGRELAIAVASAMIEFGKSIGAPTKLSDLKGFKSEVHITRALNAAKDPDLKMKLQNMPVSMTADDVDEYMAPVLNAAATGDLSIIKEK</sequence>
<dbReference type="PANTHER" id="PTHR11496">
    <property type="entry name" value="ALCOHOL DEHYDROGENASE"/>
    <property type="match status" value="1"/>
</dbReference>
<proteinExistence type="predicted"/>
<keyword evidence="5" id="KW-1185">Reference proteome</keyword>
<dbReference type="Proteomes" id="UP000460549">
    <property type="component" value="Unassembled WGS sequence"/>
</dbReference>
<dbReference type="Pfam" id="PF25137">
    <property type="entry name" value="ADH_Fe_C"/>
    <property type="match status" value="1"/>
</dbReference>
<dbReference type="AlphaFoldDB" id="A0A7X2TQL6"/>
<dbReference type="InterPro" id="IPR001670">
    <property type="entry name" value="ADH_Fe/GldA"/>
</dbReference>
<dbReference type="RefSeq" id="WP_154424143.1">
    <property type="nucleotide sequence ID" value="NZ_VUNN01000001.1"/>
</dbReference>
<dbReference type="Pfam" id="PF00465">
    <property type="entry name" value="Fe-ADH"/>
    <property type="match status" value="1"/>
</dbReference>
<dbReference type="PANTHER" id="PTHR11496:SF83">
    <property type="entry name" value="HYDROXYACID-OXOACID TRANSHYDROGENASE, MITOCHONDRIAL"/>
    <property type="match status" value="1"/>
</dbReference>
<evidence type="ECO:0000259" key="2">
    <source>
        <dbReference type="Pfam" id="PF00465"/>
    </source>
</evidence>
<dbReference type="InterPro" id="IPR018211">
    <property type="entry name" value="ADH_Fe_CS"/>
</dbReference>
<dbReference type="GO" id="GO:0004022">
    <property type="term" value="F:alcohol dehydrogenase (NAD+) activity"/>
    <property type="evidence" value="ECO:0007669"/>
    <property type="project" value="TreeGrafter"/>
</dbReference>
<evidence type="ECO:0000313" key="5">
    <source>
        <dbReference type="Proteomes" id="UP000460549"/>
    </source>
</evidence>
<feature type="domain" description="Fe-containing alcohol dehydrogenase-like C-terminal" evidence="3">
    <location>
        <begin position="207"/>
        <end position="406"/>
    </location>
</feature>
<dbReference type="CDD" id="cd08551">
    <property type="entry name" value="Fe-ADH"/>
    <property type="match status" value="1"/>
</dbReference>
<dbReference type="PROSITE" id="PS00913">
    <property type="entry name" value="ADH_IRON_1"/>
    <property type="match status" value="1"/>
</dbReference>
<keyword evidence="1" id="KW-0560">Oxidoreductase</keyword>
<dbReference type="GO" id="GO:0046872">
    <property type="term" value="F:metal ion binding"/>
    <property type="evidence" value="ECO:0007669"/>
    <property type="project" value="InterPro"/>
</dbReference>
<comment type="caution">
    <text evidence="4">The sequence shown here is derived from an EMBL/GenBank/DDBJ whole genome shotgun (WGS) entry which is preliminary data.</text>
</comment>
<protein>
    <submittedName>
        <fullName evidence="4">Iron-containing alcohol dehydrogenase</fullName>
    </submittedName>
</protein>
<evidence type="ECO:0000259" key="3">
    <source>
        <dbReference type="Pfam" id="PF25137"/>
    </source>
</evidence>
<dbReference type="InterPro" id="IPR056798">
    <property type="entry name" value="ADH_Fe_C"/>
</dbReference>
<reference evidence="4 5" key="1">
    <citation type="submission" date="2019-08" db="EMBL/GenBank/DDBJ databases">
        <title>In-depth cultivation of the pig gut microbiome towards novel bacterial diversity and tailored functional studies.</title>
        <authorList>
            <person name="Wylensek D."/>
            <person name="Hitch T.C.A."/>
            <person name="Clavel T."/>
        </authorList>
    </citation>
    <scope>NUCLEOTIDE SEQUENCE [LARGE SCALE GENOMIC DNA]</scope>
    <source>
        <strain evidence="4 5">NM-380-WT-3C1</strain>
    </source>
</reference>
<organism evidence="4 5">
    <name type="scientific">Bullifex porci</name>
    <dbReference type="NCBI Taxonomy" id="2606638"/>
    <lineage>
        <taxon>Bacteria</taxon>
        <taxon>Pseudomonadati</taxon>
        <taxon>Spirochaetota</taxon>
        <taxon>Spirochaetia</taxon>
        <taxon>Spirochaetales</taxon>
        <taxon>Spirochaetaceae</taxon>
        <taxon>Bullifex</taxon>
    </lineage>
</organism>
<gene>
    <name evidence="4" type="ORF">FYJ80_00365</name>
</gene>
<evidence type="ECO:0000313" key="4">
    <source>
        <dbReference type="EMBL" id="MSU05240.1"/>
    </source>
</evidence>
<dbReference type="EMBL" id="VUNN01000001">
    <property type="protein sequence ID" value="MSU05240.1"/>
    <property type="molecule type" value="Genomic_DNA"/>
</dbReference>
<dbReference type="Gene3D" id="3.40.50.1970">
    <property type="match status" value="1"/>
</dbReference>
<dbReference type="SUPFAM" id="SSF56796">
    <property type="entry name" value="Dehydroquinate synthase-like"/>
    <property type="match status" value="1"/>
</dbReference>
<feature type="domain" description="Alcohol dehydrogenase iron-type/glycerol dehydrogenase GldA" evidence="2">
    <location>
        <begin position="18"/>
        <end position="195"/>
    </location>
</feature>
<dbReference type="InterPro" id="IPR039697">
    <property type="entry name" value="Alcohol_dehydrogenase_Fe"/>
</dbReference>
<dbReference type="Gene3D" id="1.20.1090.10">
    <property type="entry name" value="Dehydroquinate synthase-like - alpha domain"/>
    <property type="match status" value="1"/>
</dbReference>
<name>A0A7X2TQL6_9SPIO</name>